<reference evidence="3 4" key="1">
    <citation type="submission" date="2018-02" db="EMBL/GenBank/DDBJ databases">
        <title>Draft genome sequencing of Burkholderia cepacia Y14-15.</title>
        <authorList>
            <person name="Zheng B.-X."/>
        </authorList>
    </citation>
    <scope>NUCLEOTIDE SEQUENCE [LARGE SCALE GENOMIC DNA]</scope>
    <source>
        <strain evidence="3 4">Y14-15</strain>
    </source>
</reference>
<name>A0A2S8IHL2_BURCE</name>
<keyword evidence="1" id="KW-0560">Oxidoreductase</keyword>
<dbReference type="Gene3D" id="3.40.309.10">
    <property type="entry name" value="Aldehyde Dehydrogenase, Chain A, domain 2"/>
    <property type="match status" value="2"/>
</dbReference>
<comment type="caution">
    <text evidence="3">The sequence shown here is derived from an EMBL/GenBank/DDBJ whole genome shotgun (WGS) entry which is preliminary data.</text>
</comment>
<dbReference type="GO" id="GO:0016620">
    <property type="term" value="F:oxidoreductase activity, acting on the aldehyde or oxo group of donors, NAD or NADP as acceptor"/>
    <property type="evidence" value="ECO:0007669"/>
    <property type="project" value="InterPro"/>
</dbReference>
<sequence>MRGAFAGWRDTPPAEHCRILATVAERVEAQRDRLAALQMQVSGNPPFEAEADVGAALTAHPLIDKISFAGSTAAGRKVMQAAAEDMKRVTLELGGKSSLIVREDADLDVAKQFQKHVRAGLVWINAPQLIYPHVCWGGFGLSGIGIAWLRSCHELRHAMRAIDRPVPPFRIPDEFFPESRHAYSVVTVDVPPLPPRYRDTR</sequence>
<dbReference type="PANTHER" id="PTHR11699">
    <property type="entry name" value="ALDEHYDE DEHYDROGENASE-RELATED"/>
    <property type="match status" value="1"/>
</dbReference>
<accession>A0A2S8IHL2</accession>
<dbReference type="SUPFAM" id="SSF53720">
    <property type="entry name" value="ALDH-like"/>
    <property type="match status" value="1"/>
</dbReference>
<gene>
    <name evidence="3" type="ORF">C5615_28385</name>
</gene>
<dbReference type="Pfam" id="PF00171">
    <property type="entry name" value="Aldedh"/>
    <property type="match status" value="1"/>
</dbReference>
<evidence type="ECO:0000256" key="1">
    <source>
        <dbReference type="ARBA" id="ARBA00023002"/>
    </source>
</evidence>
<dbReference type="AlphaFoldDB" id="A0A2S8IHL2"/>
<dbReference type="Gene3D" id="3.40.605.10">
    <property type="entry name" value="Aldehyde Dehydrogenase, Chain A, domain 1"/>
    <property type="match status" value="3"/>
</dbReference>
<dbReference type="InterPro" id="IPR016163">
    <property type="entry name" value="Ald_DH_C"/>
</dbReference>
<evidence type="ECO:0000313" key="4">
    <source>
        <dbReference type="Proteomes" id="UP000238206"/>
    </source>
</evidence>
<evidence type="ECO:0000313" key="3">
    <source>
        <dbReference type="EMBL" id="PQP13862.1"/>
    </source>
</evidence>
<organism evidence="3 4">
    <name type="scientific">Burkholderia cepacia</name>
    <name type="common">Pseudomonas cepacia</name>
    <dbReference type="NCBI Taxonomy" id="292"/>
    <lineage>
        <taxon>Bacteria</taxon>
        <taxon>Pseudomonadati</taxon>
        <taxon>Pseudomonadota</taxon>
        <taxon>Betaproteobacteria</taxon>
        <taxon>Burkholderiales</taxon>
        <taxon>Burkholderiaceae</taxon>
        <taxon>Burkholderia</taxon>
        <taxon>Burkholderia cepacia complex</taxon>
    </lineage>
</organism>
<evidence type="ECO:0000259" key="2">
    <source>
        <dbReference type="Pfam" id="PF00171"/>
    </source>
</evidence>
<dbReference type="InterPro" id="IPR016161">
    <property type="entry name" value="Ald_DH/histidinol_DH"/>
</dbReference>
<dbReference type="InterPro" id="IPR015590">
    <property type="entry name" value="Aldehyde_DH_dom"/>
</dbReference>
<dbReference type="Proteomes" id="UP000238206">
    <property type="component" value="Unassembled WGS sequence"/>
</dbReference>
<feature type="domain" description="Aldehyde dehydrogenase" evidence="2">
    <location>
        <begin position="50"/>
        <end position="110"/>
    </location>
</feature>
<proteinExistence type="predicted"/>
<dbReference type="InterPro" id="IPR016162">
    <property type="entry name" value="Ald_DH_N"/>
</dbReference>
<dbReference type="EMBL" id="PUIQ01000044">
    <property type="protein sequence ID" value="PQP13862.1"/>
    <property type="molecule type" value="Genomic_DNA"/>
</dbReference>
<protein>
    <recommendedName>
        <fullName evidence="2">Aldehyde dehydrogenase domain-containing protein</fullName>
    </recommendedName>
</protein>